<dbReference type="InterPro" id="IPR005380">
    <property type="entry name" value="XS_domain"/>
</dbReference>
<feature type="coiled-coil region" evidence="3">
    <location>
        <begin position="260"/>
        <end position="351"/>
    </location>
</feature>
<feature type="domain" description="Zinc finger-XS" evidence="6">
    <location>
        <begin position="42"/>
        <end position="81"/>
    </location>
</feature>
<evidence type="ECO:0000256" key="3">
    <source>
        <dbReference type="SAM" id="Coils"/>
    </source>
</evidence>
<dbReference type="PANTHER" id="PTHR21596:SF3">
    <property type="entry name" value="FACTOR OF DNA METHYLATION 1-RELATED"/>
    <property type="match status" value="1"/>
</dbReference>
<dbReference type="Pfam" id="PF03468">
    <property type="entry name" value="XS"/>
    <property type="match status" value="1"/>
</dbReference>
<comment type="caution">
    <text evidence="7">The sequence shown here is derived from an EMBL/GenBank/DDBJ whole genome shotgun (WGS) entry which is preliminary data.</text>
</comment>
<evidence type="ECO:0000313" key="7">
    <source>
        <dbReference type="EMBL" id="KAK1320992.1"/>
    </source>
</evidence>
<dbReference type="InterPro" id="IPR045177">
    <property type="entry name" value="FDM1-5/IDN2"/>
</dbReference>
<evidence type="ECO:0000313" key="8">
    <source>
        <dbReference type="Proteomes" id="UP001180020"/>
    </source>
</evidence>
<keyword evidence="8" id="KW-1185">Reference proteome</keyword>
<feature type="domain" description="Factor of DNA methylation 1-5/IDN2" evidence="5">
    <location>
        <begin position="509"/>
        <end position="638"/>
    </location>
</feature>
<reference evidence="7" key="1">
    <citation type="journal article" date="2023" name="Nat. Commun.">
        <title>Diploid and tetraploid genomes of Acorus and the evolution of monocots.</title>
        <authorList>
            <person name="Ma L."/>
            <person name="Liu K.W."/>
            <person name="Li Z."/>
            <person name="Hsiao Y.Y."/>
            <person name="Qi Y."/>
            <person name="Fu T."/>
            <person name="Tang G.D."/>
            <person name="Zhang D."/>
            <person name="Sun W.H."/>
            <person name="Liu D.K."/>
            <person name="Li Y."/>
            <person name="Chen G.Z."/>
            <person name="Liu X.D."/>
            <person name="Liao X.Y."/>
            <person name="Jiang Y.T."/>
            <person name="Yu X."/>
            <person name="Hao Y."/>
            <person name="Huang J."/>
            <person name="Zhao X.W."/>
            <person name="Ke S."/>
            <person name="Chen Y.Y."/>
            <person name="Wu W.L."/>
            <person name="Hsu J.L."/>
            <person name="Lin Y.F."/>
            <person name="Huang M.D."/>
            <person name="Li C.Y."/>
            <person name="Huang L."/>
            <person name="Wang Z.W."/>
            <person name="Zhao X."/>
            <person name="Zhong W.Y."/>
            <person name="Peng D.H."/>
            <person name="Ahmad S."/>
            <person name="Lan S."/>
            <person name="Zhang J.S."/>
            <person name="Tsai W.C."/>
            <person name="Van de Peer Y."/>
            <person name="Liu Z.J."/>
        </authorList>
    </citation>
    <scope>NUCLEOTIDE SEQUENCE</scope>
    <source>
        <strain evidence="7">CP</strain>
    </source>
</reference>
<dbReference type="Gene3D" id="3.30.70.2890">
    <property type="entry name" value="XS domain"/>
    <property type="match status" value="1"/>
</dbReference>
<reference evidence="7" key="2">
    <citation type="submission" date="2023-06" db="EMBL/GenBank/DDBJ databases">
        <authorList>
            <person name="Ma L."/>
            <person name="Liu K.-W."/>
            <person name="Li Z."/>
            <person name="Hsiao Y.-Y."/>
            <person name="Qi Y."/>
            <person name="Fu T."/>
            <person name="Tang G."/>
            <person name="Zhang D."/>
            <person name="Sun W.-H."/>
            <person name="Liu D.-K."/>
            <person name="Li Y."/>
            <person name="Chen G.-Z."/>
            <person name="Liu X.-D."/>
            <person name="Liao X.-Y."/>
            <person name="Jiang Y.-T."/>
            <person name="Yu X."/>
            <person name="Hao Y."/>
            <person name="Huang J."/>
            <person name="Zhao X.-W."/>
            <person name="Ke S."/>
            <person name="Chen Y.-Y."/>
            <person name="Wu W.-L."/>
            <person name="Hsu J.-L."/>
            <person name="Lin Y.-F."/>
            <person name="Huang M.-D."/>
            <person name="Li C.-Y."/>
            <person name="Huang L."/>
            <person name="Wang Z.-W."/>
            <person name="Zhao X."/>
            <person name="Zhong W.-Y."/>
            <person name="Peng D.-H."/>
            <person name="Ahmad S."/>
            <person name="Lan S."/>
            <person name="Zhang J.-S."/>
            <person name="Tsai W.-C."/>
            <person name="Van De Peer Y."/>
            <person name="Liu Z.-J."/>
        </authorList>
    </citation>
    <scope>NUCLEOTIDE SEQUENCE</scope>
    <source>
        <strain evidence="7">CP</strain>
        <tissue evidence="7">Leaves</tissue>
    </source>
</reference>
<dbReference type="GO" id="GO:0080188">
    <property type="term" value="P:gene silencing by siRNA-directed DNA methylation"/>
    <property type="evidence" value="ECO:0007669"/>
    <property type="project" value="InterPro"/>
</dbReference>
<dbReference type="CDD" id="cd12266">
    <property type="entry name" value="RRM_like_XS"/>
    <property type="match status" value="1"/>
</dbReference>
<dbReference type="InterPro" id="IPR005379">
    <property type="entry name" value="FDM1-5/IDN2_XH"/>
</dbReference>
<evidence type="ECO:0000259" key="6">
    <source>
        <dbReference type="Pfam" id="PF03470"/>
    </source>
</evidence>
<evidence type="ECO:0000256" key="2">
    <source>
        <dbReference type="ARBA" id="ARBA00023158"/>
    </source>
</evidence>
<evidence type="ECO:0000259" key="5">
    <source>
        <dbReference type="Pfam" id="PF03469"/>
    </source>
</evidence>
<feature type="domain" description="XS" evidence="4">
    <location>
        <begin position="113"/>
        <end position="224"/>
    </location>
</feature>
<name>A0AAV9F8S6_ACOCL</name>
<dbReference type="InterPro" id="IPR005381">
    <property type="entry name" value="Znf-XS_domain"/>
</dbReference>
<dbReference type="Pfam" id="PF03469">
    <property type="entry name" value="XH"/>
    <property type="match status" value="1"/>
</dbReference>
<gene>
    <name evidence="7" type="ORF">QJS10_CPA03g01640</name>
</gene>
<protein>
    <recommendedName>
        <fullName evidence="9">XH/XS domain-containing protein</fullName>
    </recommendedName>
</protein>
<proteinExistence type="predicted"/>
<dbReference type="Proteomes" id="UP001180020">
    <property type="component" value="Unassembled WGS sequence"/>
</dbReference>
<accession>A0AAV9F8S6</accession>
<evidence type="ECO:0008006" key="9">
    <source>
        <dbReference type="Google" id="ProtNLM"/>
    </source>
</evidence>
<keyword evidence="1 3" id="KW-0175">Coiled coil</keyword>
<dbReference type="EMBL" id="JAUJYO010000003">
    <property type="protein sequence ID" value="KAK1320992.1"/>
    <property type="molecule type" value="Genomic_DNA"/>
</dbReference>
<dbReference type="InterPro" id="IPR038588">
    <property type="entry name" value="XS_domain_sf"/>
</dbReference>
<organism evidence="7 8">
    <name type="scientific">Acorus calamus</name>
    <name type="common">Sweet flag</name>
    <dbReference type="NCBI Taxonomy" id="4465"/>
    <lineage>
        <taxon>Eukaryota</taxon>
        <taxon>Viridiplantae</taxon>
        <taxon>Streptophyta</taxon>
        <taxon>Embryophyta</taxon>
        <taxon>Tracheophyta</taxon>
        <taxon>Spermatophyta</taxon>
        <taxon>Magnoliopsida</taxon>
        <taxon>Liliopsida</taxon>
        <taxon>Acoraceae</taxon>
        <taxon>Acorus</taxon>
    </lineage>
</organism>
<dbReference type="Pfam" id="PF03470">
    <property type="entry name" value="zf-XS"/>
    <property type="match status" value="1"/>
</dbReference>
<dbReference type="PANTHER" id="PTHR21596">
    <property type="entry name" value="RIBONUCLEASE P SUBUNIT P38"/>
    <property type="match status" value="1"/>
</dbReference>
<sequence>MDCSSDETDYSDSEIEKFEEKELLQLKVDKPKIKNANGTWRCPFCLGKKKQEYKFKDLLQHAMGIGSSNRRGKERAKHSAFVRYLRTQFADEMGFLQPKHVVHERPPSTDHKEEQFVWPWMGILVNVPTEQKEGRRVGESGSKLRDKLSCFNPIKVTPLWNFHGHTGCAIVDFNKDWGGFKDAMAFENHYTMERHGKRDWQEKKEKKYPSKSIHGWVARADDYHSVHSRDPIVVHLRKNGDLKTVNELTKEGARKTGKLVANLAGQIDAQKKSLTELESKYNVANMSLDRLMEQNDMMQQKHNEEMERMQRLARESTRRIFEENKKLKTDLDRKKRELESQGRKLDKLEALTEMEKRNSMRRKERYVNAKRNDSLQLATLEQQKADESVLKLAEEHKREKEEALNKIILLEKQLDAKQKLEMEIEQRKGQLKVMEHLGGDDDAVQKKMREMSEELKEKMEEMDDLEALNQTLMIKERRTNDELVDARKELIQGLLDIMNMNSRALIGIKRMGEIDQKAFQVACKQRYVEDADWKAAEFCSKWQEELKKADWHPFKIVTIADKTTEVIDEEDEKLIELRTELGEEAYKAVTTAMLEVNEYNPSGKYIVPELWNFKEGRKATMKEVVQYILKQWKTSKRKR</sequence>
<evidence type="ECO:0000256" key="1">
    <source>
        <dbReference type="ARBA" id="ARBA00023054"/>
    </source>
</evidence>
<keyword evidence="2" id="KW-0943">RNA-mediated gene silencing</keyword>
<feature type="coiled-coil region" evidence="3">
    <location>
        <begin position="393"/>
        <end position="475"/>
    </location>
</feature>
<evidence type="ECO:0000259" key="4">
    <source>
        <dbReference type="Pfam" id="PF03468"/>
    </source>
</evidence>
<dbReference type="AlphaFoldDB" id="A0AAV9F8S6"/>